<dbReference type="PROSITE" id="PS50896">
    <property type="entry name" value="LISH"/>
    <property type="match status" value="1"/>
</dbReference>
<dbReference type="AlphaFoldDB" id="A0A4Y9ZDZ8"/>
<name>A0A4Y9ZDZ8_9AGAM</name>
<dbReference type="PANTHER" id="PTHR12864">
    <property type="entry name" value="RAN BINDING PROTEIN 9-RELATED"/>
    <property type="match status" value="1"/>
</dbReference>
<evidence type="ECO:0000313" key="3">
    <source>
        <dbReference type="Proteomes" id="UP000298327"/>
    </source>
</evidence>
<keyword evidence="3" id="KW-1185">Reference proteome</keyword>
<evidence type="ECO:0000259" key="1">
    <source>
        <dbReference type="SMART" id="SM00757"/>
    </source>
</evidence>
<dbReference type="Pfam" id="PF10607">
    <property type="entry name" value="CTLH"/>
    <property type="match status" value="1"/>
</dbReference>
<dbReference type="Proteomes" id="UP000298327">
    <property type="component" value="Unassembled WGS sequence"/>
</dbReference>
<protein>
    <recommendedName>
        <fullName evidence="1">CRA domain-containing protein</fullName>
    </recommendedName>
</protein>
<dbReference type="InterPro" id="IPR050618">
    <property type="entry name" value="Ubq-SigPath_Reg"/>
</dbReference>
<proteinExistence type="predicted"/>
<dbReference type="EMBL" id="SEOQ01000008">
    <property type="protein sequence ID" value="TFY72674.1"/>
    <property type="molecule type" value="Genomic_DNA"/>
</dbReference>
<dbReference type="InterPro" id="IPR024964">
    <property type="entry name" value="CTLH/CRA"/>
</dbReference>
<reference evidence="2 3" key="1">
    <citation type="submission" date="2019-02" db="EMBL/GenBank/DDBJ databases">
        <title>Genome sequencing of the rare red list fungi Dentipellis fragilis.</title>
        <authorList>
            <person name="Buettner E."/>
            <person name="Kellner H."/>
        </authorList>
    </citation>
    <scope>NUCLEOTIDE SEQUENCE [LARGE SCALE GENOMIC DNA]</scope>
    <source>
        <strain evidence="2 3">DSM 105465</strain>
    </source>
</reference>
<dbReference type="SMART" id="SM00757">
    <property type="entry name" value="CRA"/>
    <property type="match status" value="1"/>
</dbReference>
<dbReference type="InterPro" id="IPR006594">
    <property type="entry name" value="LisH"/>
</dbReference>
<dbReference type="InterPro" id="IPR013144">
    <property type="entry name" value="CRA_dom"/>
</dbReference>
<feature type="domain" description="CRA" evidence="1">
    <location>
        <begin position="202"/>
        <end position="303"/>
    </location>
</feature>
<sequence length="355" mass="39062">MSAKTQKQASLNAQFMNPKAQQLRYLVLDYLSHNCYTRTAKAFARDSIVRHLDADGDEVPRPEGEGDSFGITDDELKQIELRRDVQTSILSGRVDDATNALNTHFPAVLSEGHATPERPKSSLSSHDIIDSIIPLSVEPAHLFLNLRILAFVEAARTIPLEYTPGPAATAPAAEASADTALSDISNGIANIREPDLIPDSDAHLERLFHHACELYDCSQLLKDPADRAAYHKELGSISSLLAYKVPEKSPMASYLSQSRREQVADEVNSAILYRAGLSPISYLELYVRYTGVLWQYLNDLRVKMPPAASMPPGVRLPVRRPITANASVPPTKAQTTDKDNSEVVPLFDLKSFLSS</sequence>
<dbReference type="STRING" id="205917.A0A4Y9ZDZ8"/>
<gene>
    <name evidence="2" type="ORF">EVG20_g349</name>
</gene>
<comment type="caution">
    <text evidence="2">The sequence shown here is derived from an EMBL/GenBank/DDBJ whole genome shotgun (WGS) entry which is preliminary data.</text>
</comment>
<evidence type="ECO:0000313" key="2">
    <source>
        <dbReference type="EMBL" id="TFY72674.1"/>
    </source>
</evidence>
<dbReference type="OrthoDB" id="8048523at2759"/>
<organism evidence="2 3">
    <name type="scientific">Dentipellis fragilis</name>
    <dbReference type="NCBI Taxonomy" id="205917"/>
    <lineage>
        <taxon>Eukaryota</taxon>
        <taxon>Fungi</taxon>
        <taxon>Dikarya</taxon>
        <taxon>Basidiomycota</taxon>
        <taxon>Agaricomycotina</taxon>
        <taxon>Agaricomycetes</taxon>
        <taxon>Russulales</taxon>
        <taxon>Hericiaceae</taxon>
        <taxon>Dentipellis</taxon>
    </lineage>
</organism>
<accession>A0A4Y9ZDZ8</accession>